<dbReference type="GO" id="GO:0022857">
    <property type="term" value="F:transmembrane transporter activity"/>
    <property type="evidence" value="ECO:0007669"/>
    <property type="project" value="InterPro"/>
</dbReference>
<dbReference type="PANTHER" id="PTHR23501:SF109">
    <property type="entry name" value="MAJOR FACILITATOR SUPERFAMILY (MFS) PROFILE DOMAIN-CONTAINING PROTEIN-RELATED"/>
    <property type="match status" value="1"/>
</dbReference>
<dbReference type="InterPro" id="IPR005829">
    <property type="entry name" value="Sugar_transporter_CS"/>
</dbReference>
<dbReference type="SUPFAM" id="SSF103473">
    <property type="entry name" value="MFS general substrate transporter"/>
    <property type="match status" value="1"/>
</dbReference>
<evidence type="ECO:0000256" key="5">
    <source>
        <dbReference type="ARBA" id="ARBA00023136"/>
    </source>
</evidence>
<feature type="transmembrane region" description="Helical" evidence="6">
    <location>
        <begin position="36"/>
        <end position="55"/>
    </location>
</feature>
<keyword evidence="4 6" id="KW-1133">Transmembrane helix</keyword>
<evidence type="ECO:0000256" key="6">
    <source>
        <dbReference type="SAM" id="Phobius"/>
    </source>
</evidence>
<feature type="domain" description="Major facilitator superfamily (MFS) profile" evidence="7">
    <location>
        <begin position="1"/>
        <end position="509"/>
    </location>
</feature>
<evidence type="ECO:0000256" key="3">
    <source>
        <dbReference type="ARBA" id="ARBA00022692"/>
    </source>
</evidence>
<dbReference type="Pfam" id="PF06609">
    <property type="entry name" value="TRI12"/>
    <property type="match status" value="1"/>
</dbReference>
<evidence type="ECO:0000256" key="4">
    <source>
        <dbReference type="ARBA" id="ARBA00022989"/>
    </source>
</evidence>
<feature type="transmembrane region" description="Helical" evidence="6">
    <location>
        <begin position="154"/>
        <end position="174"/>
    </location>
</feature>
<evidence type="ECO:0000313" key="9">
    <source>
        <dbReference type="Proteomes" id="UP000250266"/>
    </source>
</evidence>
<comment type="subcellular location">
    <subcellularLocation>
        <location evidence="1">Membrane</location>
        <topology evidence="1">Multi-pass membrane protein</topology>
    </subcellularLocation>
</comment>
<feature type="transmembrane region" description="Helical" evidence="6">
    <location>
        <begin position="360"/>
        <end position="383"/>
    </location>
</feature>
<organism evidence="8 9">
    <name type="scientific">Lepidopterella palustris CBS 459.81</name>
    <dbReference type="NCBI Taxonomy" id="1314670"/>
    <lineage>
        <taxon>Eukaryota</taxon>
        <taxon>Fungi</taxon>
        <taxon>Dikarya</taxon>
        <taxon>Ascomycota</taxon>
        <taxon>Pezizomycotina</taxon>
        <taxon>Dothideomycetes</taxon>
        <taxon>Pleosporomycetidae</taxon>
        <taxon>Mytilinidiales</taxon>
        <taxon>Argynnaceae</taxon>
        <taxon>Lepidopterella</taxon>
    </lineage>
</organism>
<evidence type="ECO:0000256" key="2">
    <source>
        <dbReference type="ARBA" id="ARBA00022448"/>
    </source>
</evidence>
<proteinExistence type="predicted"/>
<feature type="transmembrane region" description="Helical" evidence="6">
    <location>
        <begin position="335"/>
        <end position="354"/>
    </location>
</feature>
<protein>
    <submittedName>
        <fullName evidence="8">MFS general substrate transporter</fullName>
    </submittedName>
</protein>
<keyword evidence="3 6" id="KW-0812">Transmembrane</keyword>
<dbReference type="Gene3D" id="1.20.1250.20">
    <property type="entry name" value="MFS general substrate transporter like domains"/>
    <property type="match status" value="2"/>
</dbReference>
<evidence type="ECO:0000259" key="7">
    <source>
        <dbReference type="PROSITE" id="PS50850"/>
    </source>
</evidence>
<keyword evidence="9" id="KW-1185">Reference proteome</keyword>
<keyword evidence="5 6" id="KW-0472">Membrane</keyword>
<accession>A0A8E2EF06</accession>
<reference evidence="8 9" key="1">
    <citation type="journal article" date="2016" name="Nat. Commun.">
        <title>Ectomycorrhizal ecology is imprinted in the genome of the dominant symbiotic fungus Cenococcum geophilum.</title>
        <authorList>
            <consortium name="DOE Joint Genome Institute"/>
            <person name="Peter M."/>
            <person name="Kohler A."/>
            <person name="Ohm R.A."/>
            <person name="Kuo A."/>
            <person name="Krutzmann J."/>
            <person name="Morin E."/>
            <person name="Arend M."/>
            <person name="Barry K.W."/>
            <person name="Binder M."/>
            <person name="Choi C."/>
            <person name="Clum A."/>
            <person name="Copeland A."/>
            <person name="Grisel N."/>
            <person name="Haridas S."/>
            <person name="Kipfer T."/>
            <person name="LaButti K."/>
            <person name="Lindquist E."/>
            <person name="Lipzen A."/>
            <person name="Maire R."/>
            <person name="Meier B."/>
            <person name="Mihaltcheva S."/>
            <person name="Molinier V."/>
            <person name="Murat C."/>
            <person name="Poggeler S."/>
            <person name="Quandt C.A."/>
            <person name="Sperisen C."/>
            <person name="Tritt A."/>
            <person name="Tisserant E."/>
            <person name="Crous P.W."/>
            <person name="Henrissat B."/>
            <person name="Nehls U."/>
            <person name="Egli S."/>
            <person name="Spatafora J.W."/>
            <person name="Grigoriev I.V."/>
            <person name="Martin F.M."/>
        </authorList>
    </citation>
    <scope>NUCLEOTIDE SEQUENCE [LARGE SCALE GENOMIC DNA]</scope>
    <source>
        <strain evidence="8 9">CBS 459.81</strain>
    </source>
</reference>
<evidence type="ECO:0000313" key="8">
    <source>
        <dbReference type="EMBL" id="OCK82586.1"/>
    </source>
</evidence>
<sequence>LCLQSLMLGYMAAVFSIQMSSSVLTTINSDIGPSTAFAWLSTSQVLPVGVLGPLTGRLSDIFGRRNFILVGNIFGLIGCVVCATATRVDVAIGGGTFIGVASAFQQLAWTAVGELVPRKYRAFALGAFEMCALPPGAFGAIMGNAIAAHTTWRWVYWVPFILNTAGLFAVFLFYRPKNQYIREEGKTVMQELFDLDWMGFFLYGNGLLLLLLGISFGGNVFPWYEKSAGTICLIVIGALLLVAFGFYEYYWDQIFPLFPPVVMKKTRGVIMVLVGIFLFGMMYYSVAVLWPQQIMALYTTDLIKVGWYASALGMVGIVASFVSGYIFTRFGHARLLFLFIITVGTVAAGCMAIKPESPVASTIFVAMQGFTVGAGMIVSTAMVQMAVSHEYLGVTTQLAVTARNVGGAVGTVIYTSIFTGRIKANVAKYVAFPLAKSGVPFQSLQAVVYALIGQAPPAVLAMLSPAQLGLAMAGVKQAYVHSFRVVYLSSIAFGVLGVISVAFCKNVDHLMTNQVDIKLDEGAKLTGGVTDTGEGHIITIAEQQLHKHGHHHHNEKEI</sequence>
<feature type="transmembrane region" description="Helical" evidence="6">
    <location>
        <begin position="306"/>
        <end position="328"/>
    </location>
</feature>
<dbReference type="InterPro" id="IPR020846">
    <property type="entry name" value="MFS_dom"/>
</dbReference>
<dbReference type="PROSITE" id="PS00216">
    <property type="entry name" value="SUGAR_TRANSPORT_1"/>
    <property type="match status" value="1"/>
</dbReference>
<evidence type="ECO:0000256" key="1">
    <source>
        <dbReference type="ARBA" id="ARBA00004141"/>
    </source>
</evidence>
<feature type="transmembrane region" description="Helical" evidence="6">
    <location>
        <begin position="124"/>
        <end position="148"/>
    </location>
</feature>
<dbReference type="AlphaFoldDB" id="A0A8E2EF06"/>
<keyword evidence="2" id="KW-0813">Transport</keyword>
<dbReference type="GO" id="GO:0005886">
    <property type="term" value="C:plasma membrane"/>
    <property type="evidence" value="ECO:0007669"/>
    <property type="project" value="TreeGrafter"/>
</dbReference>
<name>A0A8E2EF06_9PEZI</name>
<dbReference type="InterPro" id="IPR010573">
    <property type="entry name" value="MFS_Str1/Tri12-like"/>
</dbReference>
<dbReference type="OrthoDB" id="2587356at2759"/>
<feature type="transmembrane region" description="Helical" evidence="6">
    <location>
        <begin position="92"/>
        <end position="112"/>
    </location>
</feature>
<dbReference type="Proteomes" id="UP000250266">
    <property type="component" value="Unassembled WGS sequence"/>
</dbReference>
<feature type="transmembrane region" description="Helical" evidence="6">
    <location>
        <begin position="7"/>
        <end position="24"/>
    </location>
</feature>
<feature type="non-terminal residue" evidence="8">
    <location>
        <position position="558"/>
    </location>
</feature>
<dbReference type="PROSITE" id="PS50850">
    <property type="entry name" value="MFS"/>
    <property type="match status" value="1"/>
</dbReference>
<dbReference type="EMBL" id="KV744883">
    <property type="protein sequence ID" value="OCK82586.1"/>
    <property type="molecule type" value="Genomic_DNA"/>
</dbReference>
<dbReference type="InterPro" id="IPR036259">
    <property type="entry name" value="MFS_trans_sf"/>
</dbReference>
<feature type="transmembrane region" description="Helical" evidence="6">
    <location>
        <begin position="268"/>
        <end position="286"/>
    </location>
</feature>
<dbReference type="PANTHER" id="PTHR23501">
    <property type="entry name" value="MAJOR FACILITATOR SUPERFAMILY"/>
    <property type="match status" value="1"/>
</dbReference>
<feature type="transmembrane region" description="Helical" evidence="6">
    <location>
        <begin position="195"/>
        <end position="216"/>
    </location>
</feature>
<gene>
    <name evidence="8" type="ORF">K432DRAFT_471386</name>
</gene>
<feature type="transmembrane region" description="Helical" evidence="6">
    <location>
        <begin position="485"/>
        <end position="504"/>
    </location>
</feature>
<feature type="transmembrane region" description="Helical" evidence="6">
    <location>
        <begin position="67"/>
        <end position="86"/>
    </location>
</feature>
<feature type="transmembrane region" description="Helical" evidence="6">
    <location>
        <begin position="228"/>
        <end position="247"/>
    </location>
</feature>